<evidence type="ECO:0000313" key="3">
    <source>
        <dbReference type="Proteomes" id="UP001065047"/>
    </source>
</evidence>
<evidence type="ECO:0000259" key="1">
    <source>
        <dbReference type="PROSITE" id="PS51688"/>
    </source>
</evidence>
<name>A0ABQ0PLJ7_9PROT</name>
<sequence length="170" mass="17845">MDNTIPLGSASNRFSQLFAGTGAIQTSDANMKAVVGVLGDAVYADSAKLIKAGQAIRKAITVFTFRDGGSRRHVGAIAQQVYAALSAEGLDPAAFGIWGQDALTQQVEVRDAKGALTDIETKPVLDDKGQQVYRQSLRYDELSMLLTAAGEAEMQALTARVAALEAKAGA</sequence>
<feature type="domain" description="Peptidase S74" evidence="1">
    <location>
        <begin position="27"/>
        <end position="168"/>
    </location>
</feature>
<dbReference type="GeneID" id="47230201"/>
<dbReference type="Proteomes" id="UP001065047">
    <property type="component" value="Unassembled WGS sequence"/>
</dbReference>
<dbReference type="InterPro" id="IPR030392">
    <property type="entry name" value="S74_ICA"/>
</dbReference>
<comment type="caution">
    <text evidence="2">The sequence shown here is derived from an EMBL/GenBank/DDBJ whole genome shotgun (WGS) entry which is preliminary data.</text>
</comment>
<dbReference type="Gene3D" id="1.10.10.10">
    <property type="entry name" value="Winged helix-like DNA-binding domain superfamily/Winged helix DNA-binding domain"/>
    <property type="match status" value="1"/>
</dbReference>
<evidence type="ECO:0000313" key="2">
    <source>
        <dbReference type="EMBL" id="GBQ75310.1"/>
    </source>
</evidence>
<protein>
    <recommendedName>
        <fullName evidence="1">Peptidase S74 domain-containing protein</fullName>
    </recommendedName>
</protein>
<dbReference type="EMBL" id="BAPF01000002">
    <property type="protein sequence ID" value="GBQ75310.1"/>
    <property type="molecule type" value="Genomic_DNA"/>
</dbReference>
<proteinExistence type="predicted"/>
<dbReference type="RefSeq" id="WP_156476950.1">
    <property type="nucleotide sequence ID" value="NZ_BAPF01000002.1"/>
</dbReference>
<dbReference type="PROSITE" id="PS51688">
    <property type="entry name" value="ICA"/>
    <property type="match status" value="1"/>
</dbReference>
<keyword evidence="3" id="KW-1185">Reference proteome</keyword>
<reference evidence="2" key="1">
    <citation type="submission" date="2013-04" db="EMBL/GenBank/DDBJ databases">
        <title>The genome sequencing project of 58 acetic acid bacteria.</title>
        <authorList>
            <person name="Okamoto-Kainuma A."/>
            <person name="Ishikawa M."/>
            <person name="Umino S."/>
            <person name="Koizumi Y."/>
            <person name="Shiwa Y."/>
            <person name="Yoshikawa H."/>
            <person name="Matsutani M."/>
            <person name="Matsushita K."/>
        </authorList>
    </citation>
    <scope>NUCLEOTIDE SEQUENCE</scope>
    <source>
        <strain evidence="2">DSM 14337</strain>
    </source>
</reference>
<gene>
    <name evidence="2" type="ORF">AA14337_0191</name>
</gene>
<organism evidence="2 3">
    <name type="scientific">Acetobacter malorum DSM 14337</name>
    <dbReference type="NCBI Taxonomy" id="1307910"/>
    <lineage>
        <taxon>Bacteria</taxon>
        <taxon>Pseudomonadati</taxon>
        <taxon>Pseudomonadota</taxon>
        <taxon>Alphaproteobacteria</taxon>
        <taxon>Acetobacterales</taxon>
        <taxon>Acetobacteraceae</taxon>
        <taxon>Acetobacter</taxon>
    </lineage>
</organism>
<accession>A0ABQ0PLJ7</accession>
<dbReference type="InterPro" id="IPR036388">
    <property type="entry name" value="WH-like_DNA-bd_sf"/>
</dbReference>